<dbReference type="InterPro" id="IPR036116">
    <property type="entry name" value="FN3_sf"/>
</dbReference>
<dbReference type="InterPro" id="IPR003961">
    <property type="entry name" value="FN3_dom"/>
</dbReference>
<dbReference type="InterPro" id="IPR050991">
    <property type="entry name" value="ECM_Regulatory_Proteins"/>
</dbReference>
<dbReference type="OrthoDB" id="10253954at2759"/>
<dbReference type="SMART" id="SM00060">
    <property type="entry name" value="FN3"/>
    <property type="match status" value="2"/>
</dbReference>
<feature type="domain" description="Fibronectin type-III" evidence="2">
    <location>
        <begin position="62"/>
        <end position="147"/>
    </location>
</feature>
<sequence length="285" mass="30825">MGNVSSYRVESAGFKNFTVTTVFANVTGLEPGTQYSLRVTALGANSVEIAEDIVTGYTNPEAVTSLTVRSTTTTSIFLQWSEPIGNVFRYRIVTIGNQGNNMTVSSLFANVTGLVPGNGYTLLVISLAANSVTEGTPVSIFNYTNPDTIKHLTVYNIRLTSISLQWDPPEGSAAAYRVESIGPSHSSITVSTLFTEISGLVPNSSYIVQVIAVAADSKTEGQPVKTSVNTGIPITTRIQASLLSYVEINEEMEAVIVDKLNILVQKYLPTNTFTLRWKGKRRQIV</sequence>
<dbReference type="eggNOG" id="KOG0791">
    <property type="taxonomic scope" value="Eukaryota"/>
</dbReference>
<dbReference type="KEGG" id="loc:107079102"/>
<evidence type="ECO:0000256" key="1">
    <source>
        <dbReference type="ARBA" id="ARBA00022737"/>
    </source>
</evidence>
<protein>
    <submittedName>
        <fullName evidence="3">Receptor-type tyrosine-protein phosphatase eta-like</fullName>
    </submittedName>
</protein>
<dbReference type="PANTHER" id="PTHR46708:SF11">
    <property type="entry name" value="RECEPTOR-TYPE TYROSINE-PROTEIN PHOSPHATASE ETA-LIKE"/>
    <property type="match status" value="1"/>
</dbReference>
<reference evidence="3" key="3">
    <citation type="submission" date="2025-09" db="UniProtKB">
        <authorList>
            <consortium name="Ensembl"/>
        </authorList>
    </citation>
    <scope>IDENTIFICATION</scope>
</reference>
<reference evidence="4" key="1">
    <citation type="submission" date="2011-12" db="EMBL/GenBank/DDBJ databases">
        <title>The Draft Genome of Lepisosteus oculatus.</title>
        <authorList>
            <consortium name="The Broad Institute Genome Assembly &amp; Analysis Group"/>
            <consortium name="Computational R&amp;D Group"/>
            <consortium name="and Sequencing Platform"/>
            <person name="Di Palma F."/>
            <person name="Alfoldi J."/>
            <person name="Johnson J."/>
            <person name="Berlin A."/>
            <person name="Gnerre S."/>
            <person name="Jaffe D."/>
            <person name="MacCallum I."/>
            <person name="Young S."/>
            <person name="Walker B.J."/>
            <person name="Lander E.S."/>
            <person name="Lindblad-Toh K."/>
        </authorList>
    </citation>
    <scope>NUCLEOTIDE SEQUENCE [LARGE SCALE GENOMIC DNA]</scope>
</reference>
<dbReference type="PROSITE" id="PS50853">
    <property type="entry name" value="FN3"/>
    <property type="match status" value="2"/>
</dbReference>
<dbReference type="CDD" id="cd00063">
    <property type="entry name" value="FN3"/>
    <property type="match status" value="2"/>
</dbReference>
<evidence type="ECO:0000313" key="4">
    <source>
        <dbReference type="Proteomes" id="UP000018468"/>
    </source>
</evidence>
<dbReference type="OMA" id="HWHNITS"/>
<dbReference type="Ensembl" id="ENSLOCT00000005524.1">
    <property type="protein sequence ID" value="ENSLOCP00000005516.1"/>
    <property type="gene ID" value="ENSLOCG00000004606.1"/>
</dbReference>
<dbReference type="Proteomes" id="UP000018468">
    <property type="component" value="Linkage group LG14"/>
</dbReference>
<dbReference type="InterPro" id="IPR013783">
    <property type="entry name" value="Ig-like_fold"/>
</dbReference>
<keyword evidence="1" id="KW-0677">Repeat</keyword>
<evidence type="ECO:0000259" key="2">
    <source>
        <dbReference type="PROSITE" id="PS50853"/>
    </source>
</evidence>
<feature type="domain" description="Fibronectin type-III" evidence="2">
    <location>
        <begin position="148"/>
        <end position="235"/>
    </location>
</feature>
<proteinExistence type="predicted"/>
<evidence type="ECO:0000313" key="3">
    <source>
        <dbReference type="Ensembl" id="ENSLOCP00000005516.1"/>
    </source>
</evidence>
<organism evidence="3 4">
    <name type="scientific">Lepisosteus oculatus</name>
    <name type="common">Spotted gar</name>
    <dbReference type="NCBI Taxonomy" id="7918"/>
    <lineage>
        <taxon>Eukaryota</taxon>
        <taxon>Metazoa</taxon>
        <taxon>Chordata</taxon>
        <taxon>Craniata</taxon>
        <taxon>Vertebrata</taxon>
        <taxon>Euteleostomi</taxon>
        <taxon>Actinopterygii</taxon>
        <taxon>Neopterygii</taxon>
        <taxon>Holostei</taxon>
        <taxon>Semionotiformes</taxon>
        <taxon>Lepisosteidae</taxon>
        <taxon>Lepisosteus</taxon>
    </lineage>
</organism>
<dbReference type="GeneTree" id="ENSGT00940000156870"/>
<dbReference type="Gene3D" id="2.60.40.10">
    <property type="entry name" value="Immunoglobulins"/>
    <property type="match status" value="2"/>
</dbReference>
<dbReference type="EMBL" id="AHAT01029716">
    <property type="status" value="NOT_ANNOTATED_CDS"/>
    <property type="molecule type" value="Genomic_DNA"/>
</dbReference>
<dbReference type="PANTHER" id="PTHR46708">
    <property type="entry name" value="TENASCIN"/>
    <property type="match status" value="1"/>
</dbReference>
<dbReference type="HOGENOM" id="CLU_976477_0_0_1"/>
<dbReference type="SUPFAM" id="SSF49265">
    <property type="entry name" value="Fibronectin type III"/>
    <property type="match status" value="2"/>
</dbReference>
<dbReference type="Pfam" id="PF00041">
    <property type="entry name" value="fn3"/>
    <property type="match status" value="2"/>
</dbReference>
<name>W5MAV7_LEPOC</name>
<dbReference type="Bgee" id="ENSLOCG00000004606">
    <property type="expression patterns" value="Expressed in pharyngeal gill and 3 other cell types or tissues"/>
</dbReference>
<keyword evidence="4" id="KW-1185">Reference proteome</keyword>
<accession>W5MAV7</accession>
<dbReference type="InParanoid" id="W5MAV7"/>
<dbReference type="STRING" id="7918.ENSLOCP00000005516"/>
<reference evidence="3" key="2">
    <citation type="submission" date="2025-08" db="UniProtKB">
        <authorList>
            <consortium name="Ensembl"/>
        </authorList>
    </citation>
    <scope>IDENTIFICATION</scope>
</reference>
<dbReference type="AlphaFoldDB" id="W5MAV7"/>